<dbReference type="InterPro" id="IPR036847">
    <property type="entry name" value="RimP_C_sf"/>
</dbReference>
<dbReference type="AlphaFoldDB" id="A0A382F6J5"/>
<dbReference type="PANTHER" id="PTHR33867:SF1">
    <property type="entry name" value="RIBOSOME MATURATION FACTOR RIMP"/>
    <property type="match status" value="1"/>
</dbReference>
<reference evidence="5" key="1">
    <citation type="submission" date="2018-05" db="EMBL/GenBank/DDBJ databases">
        <authorList>
            <person name="Lanie J.A."/>
            <person name="Ng W.-L."/>
            <person name="Kazmierczak K.M."/>
            <person name="Andrzejewski T.M."/>
            <person name="Davidsen T.M."/>
            <person name="Wayne K.J."/>
            <person name="Tettelin H."/>
            <person name="Glass J.I."/>
            <person name="Rusch D."/>
            <person name="Podicherti R."/>
            <person name="Tsui H.-C.T."/>
            <person name="Winkler M.E."/>
        </authorList>
    </citation>
    <scope>NUCLEOTIDE SEQUENCE</scope>
</reference>
<feature type="domain" description="Ribosome maturation factor RimP C-terminal" evidence="4">
    <location>
        <begin position="85"/>
        <end position="148"/>
    </location>
</feature>
<evidence type="ECO:0000259" key="4">
    <source>
        <dbReference type="Pfam" id="PF17384"/>
    </source>
</evidence>
<dbReference type="InterPro" id="IPR028989">
    <property type="entry name" value="RimP_N"/>
</dbReference>
<dbReference type="InterPro" id="IPR003728">
    <property type="entry name" value="Ribosome_maturation_RimP"/>
</dbReference>
<dbReference type="CDD" id="cd01734">
    <property type="entry name" value="YlxS_C"/>
    <property type="match status" value="1"/>
</dbReference>
<accession>A0A382F6J5</accession>
<evidence type="ECO:0000313" key="5">
    <source>
        <dbReference type="EMBL" id="SVB58305.1"/>
    </source>
</evidence>
<dbReference type="FunFam" id="3.30.300.70:FF:000001">
    <property type="entry name" value="Ribosome maturation factor RimP"/>
    <property type="match status" value="1"/>
</dbReference>
<dbReference type="PANTHER" id="PTHR33867">
    <property type="entry name" value="RIBOSOME MATURATION FACTOR RIMP"/>
    <property type="match status" value="1"/>
</dbReference>
<dbReference type="Gene3D" id="3.30.300.70">
    <property type="entry name" value="RimP-like superfamily, N-terminal"/>
    <property type="match status" value="1"/>
</dbReference>
<gene>
    <name evidence="5" type="ORF">METZ01_LOCUS211159</name>
</gene>
<dbReference type="GO" id="GO:0000028">
    <property type="term" value="P:ribosomal small subunit assembly"/>
    <property type="evidence" value="ECO:0007669"/>
    <property type="project" value="TreeGrafter"/>
</dbReference>
<dbReference type="GO" id="GO:0005829">
    <property type="term" value="C:cytosol"/>
    <property type="evidence" value="ECO:0007669"/>
    <property type="project" value="TreeGrafter"/>
</dbReference>
<dbReference type="HAMAP" id="MF_01077">
    <property type="entry name" value="RimP"/>
    <property type="match status" value="1"/>
</dbReference>
<dbReference type="EMBL" id="UINC01048138">
    <property type="protein sequence ID" value="SVB58305.1"/>
    <property type="molecule type" value="Genomic_DNA"/>
</dbReference>
<dbReference type="InterPro" id="IPR028998">
    <property type="entry name" value="RimP_C"/>
</dbReference>
<dbReference type="Pfam" id="PF17384">
    <property type="entry name" value="DUF150_C"/>
    <property type="match status" value="1"/>
</dbReference>
<protein>
    <recommendedName>
        <fullName evidence="6">Ribosome maturation factor RimP N-terminal domain-containing protein</fullName>
    </recommendedName>
</protein>
<keyword evidence="1" id="KW-0963">Cytoplasm</keyword>
<dbReference type="SUPFAM" id="SSF74942">
    <property type="entry name" value="YhbC-like, C-terminal domain"/>
    <property type="match status" value="1"/>
</dbReference>
<evidence type="ECO:0008006" key="6">
    <source>
        <dbReference type="Google" id="ProtNLM"/>
    </source>
</evidence>
<sequence>MDKEYIETLLKKDIKTLGYDIWGIELLGSSLNPTLRIFIDNESGVTVEDCEKVSKHISKVIEADDIYSINSTLEVSSPGIERKFFNKDQYINYLGYTIKIRYRDTEQQFKSVKGVLISVSEKGLIINVRDEECFIQFQEIEKANLEFTGVKNAK</sequence>
<proteinExistence type="inferred from homology"/>
<dbReference type="GO" id="GO:0006412">
    <property type="term" value="P:translation"/>
    <property type="evidence" value="ECO:0007669"/>
    <property type="project" value="TreeGrafter"/>
</dbReference>
<evidence type="ECO:0000256" key="1">
    <source>
        <dbReference type="ARBA" id="ARBA00022490"/>
    </source>
</evidence>
<name>A0A382F6J5_9ZZZZ</name>
<dbReference type="Pfam" id="PF02576">
    <property type="entry name" value="RimP_N"/>
    <property type="match status" value="1"/>
</dbReference>
<organism evidence="5">
    <name type="scientific">marine metagenome</name>
    <dbReference type="NCBI Taxonomy" id="408172"/>
    <lineage>
        <taxon>unclassified sequences</taxon>
        <taxon>metagenomes</taxon>
        <taxon>ecological metagenomes</taxon>
    </lineage>
</organism>
<dbReference type="Gene3D" id="2.30.30.180">
    <property type="entry name" value="Ribosome maturation factor RimP, C-terminal domain"/>
    <property type="match status" value="1"/>
</dbReference>
<dbReference type="SUPFAM" id="SSF75420">
    <property type="entry name" value="YhbC-like, N-terminal domain"/>
    <property type="match status" value="1"/>
</dbReference>
<feature type="domain" description="Ribosome maturation factor RimP N-terminal" evidence="3">
    <location>
        <begin position="11"/>
        <end position="81"/>
    </location>
</feature>
<evidence type="ECO:0000256" key="2">
    <source>
        <dbReference type="ARBA" id="ARBA00022517"/>
    </source>
</evidence>
<keyword evidence="2" id="KW-0690">Ribosome biogenesis</keyword>
<evidence type="ECO:0000259" key="3">
    <source>
        <dbReference type="Pfam" id="PF02576"/>
    </source>
</evidence>
<dbReference type="InterPro" id="IPR035956">
    <property type="entry name" value="RimP_N_sf"/>
</dbReference>